<dbReference type="PROSITE" id="PS51318">
    <property type="entry name" value="TAT"/>
    <property type="match status" value="1"/>
</dbReference>
<dbReference type="RefSeq" id="WP_345134725.1">
    <property type="nucleotide sequence ID" value="NZ_BAABAT010000028.1"/>
</dbReference>
<dbReference type="EMBL" id="BAABAT010000028">
    <property type="protein sequence ID" value="GAA4257748.1"/>
    <property type="molecule type" value="Genomic_DNA"/>
</dbReference>
<dbReference type="PANTHER" id="PTHR32282">
    <property type="entry name" value="BINDING PROTEIN TRANSPEPTIDASE, PUTATIVE-RELATED"/>
    <property type="match status" value="1"/>
</dbReference>
<accession>A0ABP8DJT1</accession>
<dbReference type="SUPFAM" id="SSF53955">
    <property type="entry name" value="Lysozyme-like"/>
    <property type="match status" value="1"/>
</dbReference>
<evidence type="ECO:0000313" key="10">
    <source>
        <dbReference type="Proteomes" id="UP001500620"/>
    </source>
</evidence>
<dbReference type="Pfam" id="PF00912">
    <property type="entry name" value="Transgly"/>
    <property type="match status" value="1"/>
</dbReference>
<dbReference type="PANTHER" id="PTHR32282:SF33">
    <property type="entry name" value="PEPTIDOGLYCAN GLYCOSYLTRANSFERASE"/>
    <property type="match status" value="1"/>
</dbReference>
<keyword evidence="10" id="KW-1185">Reference proteome</keyword>
<evidence type="ECO:0000256" key="4">
    <source>
        <dbReference type="ARBA" id="ARBA00022679"/>
    </source>
</evidence>
<dbReference type="InterPro" id="IPR006311">
    <property type="entry name" value="TAT_signal"/>
</dbReference>
<evidence type="ECO:0000256" key="1">
    <source>
        <dbReference type="ARBA" id="ARBA00022645"/>
    </source>
</evidence>
<dbReference type="SUPFAM" id="SSF56601">
    <property type="entry name" value="beta-lactamase/transpeptidase-like"/>
    <property type="match status" value="1"/>
</dbReference>
<comment type="catalytic activity">
    <reaction evidence="7">
        <text>[GlcNAc-(1-&gt;4)-Mur2Ac(oyl-L-Ala-gamma-D-Glu-L-Lys-D-Ala-D-Ala)](n)-di-trans,octa-cis-undecaprenyl diphosphate + beta-D-GlcNAc-(1-&gt;4)-Mur2Ac(oyl-L-Ala-gamma-D-Glu-L-Lys-D-Ala-D-Ala)-di-trans,octa-cis-undecaprenyl diphosphate = [GlcNAc-(1-&gt;4)-Mur2Ac(oyl-L-Ala-gamma-D-Glu-L-Lys-D-Ala-D-Ala)](n+1)-di-trans,octa-cis-undecaprenyl diphosphate + di-trans,octa-cis-undecaprenyl diphosphate + H(+)</text>
        <dbReference type="Rhea" id="RHEA:23708"/>
        <dbReference type="Rhea" id="RHEA-COMP:9602"/>
        <dbReference type="Rhea" id="RHEA-COMP:9603"/>
        <dbReference type="ChEBI" id="CHEBI:15378"/>
        <dbReference type="ChEBI" id="CHEBI:58405"/>
        <dbReference type="ChEBI" id="CHEBI:60033"/>
        <dbReference type="ChEBI" id="CHEBI:78435"/>
        <dbReference type="EC" id="2.4.99.28"/>
    </reaction>
</comment>
<evidence type="ECO:0000256" key="7">
    <source>
        <dbReference type="ARBA" id="ARBA00049902"/>
    </source>
</evidence>
<dbReference type="InterPro" id="IPR036950">
    <property type="entry name" value="PBP_transglycosylase"/>
</dbReference>
<protein>
    <recommendedName>
        <fullName evidence="8">Glycosyl transferase family 51 domain-containing protein</fullName>
    </recommendedName>
</protein>
<dbReference type="Gene3D" id="1.10.3810.10">
    <property type="entry name" value="Biosynthetic peptidoglycan transglycosylase-like"/>
    <property type="match status" value="1"/>
</dbReference>
<keyword evidence="2" id="KW-0645">Protease</keyword>
<name>A0ABP8DJT1_9ACTN</name>
<dbReference type="Proteomes" id="UP001500620">
    <property type="component" value="Unassembled WGS sequence"/>
</dbReference>
<evidence type="ECO:0000256" key="2">
    <source>
        <dbReference type="ARBA" id="ARBA00022670"/>
    </source>
</evidence>
<dbReference type="InterPro" id="IPR012338">
    <property type="entry name" value="Beta-lactam/transpept-like"/>
</dbReference>
<comment type="catalytic activity">
    <reaction evidence="6">
        <text>Preferential cleavage: (Ac)2-L-Lys-D-Ala-|-D-Ala. Also transpeptidation of peptidyl-alanyl moieties that are N-acyl substituents of D-alanine.</text>
        <dbReference type="EC" id="3.4.16.4"/>
    </reaction>
</comment>
<dbReference type="InterPro" id="IPR023346">
    <property type="entry name" value="Lysozyme-like_dom_sf"/>
</dbReference>
<evidence type="ECO:0000313" key="9">
    <source>
        <dbReference type="EMBL" id="GAA4257748.1"/>
    </source>
</evidence>
<evidence type="ECO:0000256" key="6">
    <source>
        <dbReference type="ARBA" id="ARBA00034000"/>
    </source>
</evidence>
<proteinExistence type="predicted"/>
<keyword evidence="4" id="KW-0808">Transferase</keyword>
<keyword evidence="1" id="KW-0121">Carboxypeptidase</keyword>
<evidence type="ECO:0000259" key="8">
    <source>
        <dbReference type="Pfam" id="PF00912"/>
    </source>
</evidence>
<keyword evidence="2" id="KW-0378">Hydrolase</keyword>
<keyword evidence="5" id="KW-0511">Multifunctional enzyme</keyword>
<feature type="domain" description="Glycosyl transferase family 51" evidence="8">
    <location>
        <begin position="120"/>
        <end position="208"/>
    </location>
</feature>
<reference evidence="10" key="1">
    <citation type="journal article" date="2019" name="Int. J. Syst. Evol. Microbiol.">
        <title>The Global Catalogue of Microorganisms (GCM) 10K type strain sequencing project: providing services to taxonomists for standard genome sequencing and annotation.</title>
        <authorList>
            <consortium name="The Broad Institute Genomics Platform"/>
            <consortium name="The Broad Institute Genome Sequencing Center for Infectious Disease"/>
            <person name="Wu L."/>
            <person name="Ma J."/>
        </authorList>
    </citation>
    <scope>NUCLEOTIDE SEQUENCE [LARGE SCALE GENOMIC DNA]</scope>
    <source>
        <strain evidence="10">JCM 17441</strain>
    </source>
</reference>
<organism evidence="9 10">
    <name type="scientific">Dactylosporangium darangshiense</name>
    <dbReference type="NCBI Taxonomy" id="579108"/>
    <lineage>
        <taxon>Bacteria</taxon>
        <taxon>Bacillati</taxon>
        <taxon>Actinomycetota</taxon>
        <taxon>Actinomycetes</taxon>
        <taxon>Micromonosporales</taxon>
        <taxon>Micromonosporaceae</taxon>
        <taxon>Dactylosporangium</taxon>
    </lineage>
</organism>
<keyword evidence="3" id="KW-0328">Glycosyltransferase</keyword>
<evidence type="ECO:0000256" key="3">
    <source>
        <dbReference type="ARBA" id="ARBA00022676"/>
    </source>
</evidence>
<gene>
    <name evidence="9" type="ORF">GCM10022255_075780</name>
</gene>
<dbReference type="InterPro" id="IPR001264">
    <property type="entry name" value="Glyco_trans_51"/>
</dbReference>
<sequence length="631" mass="67061">MKLKIGRRRLLVGVAAVVVLLGVAGAAAGVYANSVAVPDLPPLRGSTDIRYADGSPLALVGRDDQLPIDTRHLPPHVAAAVLAAENPGFRDEHWFGRPSRLGVQYTRILIDAPNIGTAKLALIARKVEDRYGKDTILDRYLNSVYFGRYAYGVEAAALDFFGKQAAELTPGEAIVLAAQLDSPGDGAFDPTLHPDAARRRFDEIRKEMPGGDGAQFPAGTLTTAQWEQQRKARHPEGVAQYLADKAILDIAALNLPYEGARVITTIDPRLQQALVKQVDAAADGSVMHGQPANLRAAAVAVQPGTGRILAYYDDARATPGPPGNAFVPITLAAAIKAGISLQSRWLAPAEMDFPSEGRLAKQGNPVRDVKRCPGGKPSCTLLDAQRDGLRLPLFAVASKVGAPAIVDMARACGVGTMWAYEQDKLTPVPLDRAGKELAPKYFQAEIGLGQYPLTLADEANLMATFASGGKRATAHIVAEVSYAGQTRYHADEHTEAALDEGVARDVTWALAQQPAGRLADGRPTAAATGEWTLAPTLAERSQPPGQFQVDLTKFAHASIAGFTPQLAVAVRVGNKGDEEHVLVDRTGARINATTMPAQIYRQFLAEALAGAPRFDVPQPLALGDPNTGNAR</sequence>
<comment type="caution">
    <text evidence="9">The sequence shown here is derived from an EMBL/GenBank/DDBJ whole genome shotgun (WGS) entry which is preliminary data.</text>
</comment>
<dbReference type="Gene3D" id="3.40.710.10">
    <property type="entry name" value="DD-peptidase/beta-lactamase superfamily"/>
    <property type="match status" value="1"/>
</dbReference>
<evidence type="ECO:0000256" key="5">
    <source>
        <dbReference type="ARBA" id="ARBA00023268"/>
    </source>
</evidence>
<dbReference type="InterPro" id="IPR050396">
    <property type="entry name" value="Glycosyltr_51/Transpeptidase"/>
</dbReference>